<comment type="cofactor">
    <cofactor evidence="1">
        <name>a divalent metal cation</name>
        <dbReference type="ChEBI" id="CHEBI:60240"/>
    </cofactor>
</comment>
<dbReference type="Proteomes" id="UP001321473">
    <property type="component" value="Unassembled WGS sequence"/>
</dbReference>
<organism evidence="4 5">
    <name type="scientific">Amblyomma americanum</name>
    <name type="common">Lone star tick</name>
    <dbReference type="NCBI Taxonomy" id="6943"/>
    <lineage>
        <taxon>Eukaryota</taxon>
        <taxon>Metazoa</taxon>
        <taxon>Ecdysozoa</taxon>
        <taxon>Arthropoda</taxon>
        <taxon>Chelicerata</taxon>
        <taxon>Arachnida</taxon>
        <taxon>Acari</taxon>
        <taxon>Parasitiformes</taxon>
        <taxon>Ixodida</taxon>
        <taxon>Ixodoidea</taxon>
        <taxon>Ixodidae</taxon>
        <taxon>Amblyomminae</taxon>
        <taxon>Amblyomma</taxon>
    </lineage>
</organism>
<comment type="caution">
    <text evidence="4">The sequence shown here is derived from an EMBL/GenBank/DDBJ whole genome shotgun (WGS) entry which is preliminary data.</text>
</comment>
<dbReference type="AlphaFoldDB" id="A0AAQ4DFP6"/>
<evidence type="ECO:0000313" key="4">
    <source>
        <dbReference type="EMBL" id="KAK8761286.1"/>
    </source>
</evidence>
<evidence type="ECO:0000259" key="3">
    <source>
        <dbReference type="Pfam" id="PF13359"/>
    </source>
</evidence>
<evidence type="ECO:0000313" key="5">
    <source>
        <dbReference type="Proteomes" id="UP001321473"/>
    </source>
</evidence>
<dbReference type="GO" id="GO:0046872">
    <property type="term" value="F:metal ion binding"/>
    <property type="evidence" value="ECO:0007669"/>
    <property type="project" value="UniProtKB-KW"/>
</dbReference>
<keyword evidence="5" id="KW-1185">Reference proteome</keyword>
<gene>
    <name evidence="4" type="ORF">V5799_027448</name>
</gene>
<dbReference type="InterPro" id="IPR027806">
    <property type="entry name" value="HARBI1_dom"/>
</dbReference>
<name>A0AAQ4DFP6_AMBAM</name>
<keyword evidence="2" id="KW-0479">Metal-binding</keyword>
<evidence type="ECO:0000256" key="1">
    <source>
        <dbReference type="ARBA" id="ARBA00001968"/>
    </source>
</evidence>
<dbReference type="Pfam" id="PF13359">
    <property type="entry name" value="DDE_Tnp_4"/>
    <property type="match status" value="1"/>
</dbReference>
<accession>A0AAQ4DFP6</accession>
<reference evidence="4 5" key="1">
    <citation type="journal article" date="2023" name="Arcadia Sci">
        <title>De novo assembly of a long-read Amblyomma americanum tick genome.</title>
        <authorList>
            <person name="Chou S."/>
            <person name="Poskanzer K.E."/>
            <person name="Rollins M."/>
            <person name="Thuy-Boun P.S."/>
        </authorList>
    </citation>
    <scope>NUCLEOTIDE SEQUENCE [LARGE SCALE GENOMIC DNA]</scope>
    <source>
        <strain evidence="4">F_SG_1</strain>
        <tissue evidence="4">Salivary glands</tissue>
    </source>
</reference>
<dbReference type="EMBL" id="JARKHS020031354">
    <property type="protein sequence ID" value="KAK8761286.1"/>
    <property type="molecule type" value="Genomic_DNA"/>
</dbReference>
<sequence>MKPYGGHNLPLEKRIFNYRLSRARRVAENAFGILSNRFRFLHTTIEAKPDRVSVYVCAACALHNFLGTDVLCGVEASGPVPQETFFPVQLAHGSRPRAAACAVRDALCDYFSAQGAVPWQDDMVHADVSRHRHPLK</sequence>
<proteinExistence type="predicted"/>
<feature type="domain" description="DDE Tnp4" evidence="3">
    <location>
        <begin position="5"/>
        <end position="64"/>
    </location>
</feature>
<protein>
    <recommendedName>
        <fullName evidence="3">DDE Tnp4 domain-containing protein</fullName>
    </recommendedName>
</protein>
<evidence type="ECO:0000256" key="2">
    <source>
        <dbReference type="ARBA" id="ARBA00022723"/>
    </source>
</evidence>